<evidence type="ECO:0000256" key="1">
    <source>
        <dbReference type="SAM" id="Phobius"/>
    </source>
</evidence>
<sequence>MAPARVHGRLARIVGVVVIGGAMLVGIASGAASGAVADDGGGIDLSFTVPAASGVPGGSFGNGPAVIRPATAAVTPSAQPVKPTAEEFDLGGIVYVGGLTTNYVPSLNPTAGAVELSLPVRNVSETTFDSTATFWIEGPFGNRLGSIGAVEIADLKPGELRVISAEVPGTGQWALVNTHVTFTPPKSVEDTALTPVTRDSFVFATPWHVLVGLLVGIGAVFAVRAGRSLLSARLVGEAA</sequence>
<keyword evidence="1" id="KW-1133">Transmembrane helix</keyword>
<evidence type="ECO:0000313" key="3">
    <source>
        <dbReference type="Proteomes" id="UP001425155"/>
    </source>
</evidence>
<keyword evidence="1" id="KW-0812">Transmembrane</keyword>
<organism evidence="2 3">
    <name type="scientific">Leifsonia stereocauli</name>
    <dbReference type="NCBI Taxonomy" id="3134136"/>
    <lineage>
        <taxon>Bacteria</taxon>
        <taxon>Bacillati</taxon>
        <taxon>Actinomycetota</taxon>
        <taxon>Actinomycetes</taxon>
        <taxon>Micrococcales</taxon>
        <taxon>Microbacteriaceae</taxon>
        <taxon>Leifsonia</taxon>
    </lineage>
</organism>
<dbReference type="RefSeq" id="WP_342115366.1">
    <property type="nucleotide sequence ID" value="NZ_JBCAUN010000003.1"/>
</dbReference>
<gene>
    <name evidence="2" type="ORF">WJX64_14565</name>
</gene>
<reference evidence="2 3" key="1">
    <citation type="submission" date="2024-03" db="EMBL/GenBank/DDBJ databases">
        <title>YIM 134122 draft genome.</title>
        <authorList>
            <person name="Zuo S."/>
            <person name="Xiong L."/>
        </authorList>
    </citation>
    <scope>NUCLEOTIDE SEQUENCE [LARGE SCALE GENOMIC DNA]</scope>
    <source>
        <strain evidence="2 3">YIM 134122</strain>
    </source>
</reference>
<dbReference type="Proteomes" id="UP001425155">
    <property type="component" value="Unassembled WGS sequence"/>
</dbReference>
<keyword evidence="1" id="KW-0472">Membrane</keyword>
<keyword evidence="3" id="KW-1185">Reference proteome</keyword>
<comment type="caution">
    <text evidence="2">The sequence shown here is derived from an EMBL/GenBank/DDBJ whole genome shotgun (WGS) entry which is preliminary data.</text>
</comment>
<feature type="transmembrane region" description="Helical" evidence="1">
    <location>
        <begin position="201"/>
        <end position="223"/>
    </location>
</feature>
<evidence type="ECO:0008006" key="4">
    <source>
        <dbReference type="Google" id="ProtNLM"/>
    </source>
</evidence>
<protein>
    <recommendedName>
        <fullName evidence="4">Sortase</fullName>
    </recommendedName>
</protein>
<dbReference type="EMBL" id="JBCLVG010000003">
    <property type="protein sequence ID" value="MEN1947778.1"/>
    <property type="molecule type" value="Genomic_DNA"/>
</dbReference>
<accession>A0ABU9W6Z3</accession>
<proteinExistence type="predicted"/>
<name>A0ABU9W6Z3_9MICO</name>
<evidence type="ECO:0000313" key="2">
    <source>
        <dbReference type="EMBL" id="MEN1947778.1"/>
    </source>
</evidence>